<dbReference type="GO" id="GO:0005576">
    <property type="term" value="C:extracellular region"/>
    <property type="evidence" value="ECO:0007669"/>
    <property type="project" value="UniProtKB-SubCell"/>
</dbReference>
<dbReference type="PANTHER" id="PTHR45713:SF8">
    <property type="entry name" value="SI:CH211-215K15.4"/>
    <property type="match status" value="1"/>
</dbReference>
<dbReference type="SUPFAM" id="SSF49785">
    <property type="entry name" value="Galactose-binding domain-like"/>
    <property type="match status" value="1"/>
</dbReference>
<evidence type="ECO:0000256" key="8">
    <source>
        <dbReference type="ARBA" id="ARBA00022837"/>
    </source>
</evidence>
<evidence type="ECO:0000256" key="7">
    <source>
        <dbReference type="ARBA" id="ARBA00022734"/>
    </source>
</evidence>
<dbReference type="SMART" id="SM00607">
    <property type="entry name" value="FTP"/>
    <property type="match status" value="1"/>
</dbReference>
<gene>
    <name evidence="12" type="ORF">UPYG_G00315770</name>
</gene>
<dbReference type="PANTHER" id="PTHR45713">
    <property type="entry name" value="FTP DOMAIN-CONTAINING PROTEIN"/>
    <property type="match status" value="1"/>
</dbReference>
<dbReference type="AlphaFoldDB" id="A0ABD0WI83"/>
<feature type="domain" description="Fucolectin tachylectin-4 pentraxin-1" evidence="11">
    <location>
        <begin position="20"/>
        <end position="162"/>
    </location>
</feature>
<reference evidence="12 13" key="1">
    <citation type="submission" date="2024-06" db="EMBL/GenBank/DDBJ databases">
        <authorList>
            <person name="Pan Q."/>
            <person name="Wen M."/>
            <person name="Jouanno E."/>
            <person name="Zahm M."/>
            <person name="Klopp C."/>
            <person name="Cabau C."/>
            <person name="Louis A."/>
            <person name="Berthelot C."/>
            <person name="Parey E."/>
            <person name="Roest Crollius H."/>
            <person name="Montfort J."/>
            <person name="Robinson-Rechavi M."/>
            <person name="Bouchez O."/>
            <person name="Lampietro C."/>
            <person name="Lopez Roques C."/>
            <person name="Donnadieu C."/>
            <person name="Postlethwait J."/>
            <person name="Bobe J."/>
            <person name="Verreycken H."/>
            <person name="Guiguen Y."/>
        </authorList>
    </citation>
    <scope>NUCLEOTIDE SEQUENCE [LARGE SCALE GENOMIC DNA]</scope>
    <source>
        <strain evidence="12">Up_M1</strain>
        <tissue evidence="12">Testis</tissue>
    </source>
</reference>
<evidence type="ECO:0000256" key="6">
    <source>
        <dbReference type="ARBA" id="ARBA00022723"/>
    </source>
</evidence>
<dbReference type="InterPro" id="IPR008979">
    <property type="entry name" value="Galactose-bd-like_sf"/>
</dbReference>
<comment type="caution">
    <text evidence="12">The sequence shown here is derived from an EMBL/GenBank/DDBJ whole genome shotgun (WGS) entry which is preliminary data.</text>
</comment>
<comment type="subcellular location">
    <subcellularLocation>
        <location evidence="2">Secreted</location>
    </subcellularLocation>
</comment>
<feature type="chain" id="PRO_5044793350" description="Fucolectin tachylectin-4 pentraxin-1 domain-containing protein" evidence="10">
    <location>
        <begin position="18"/>
        <end position="162"/>
    </location>
</feature>
<dbReference type="Gene3D" id="2.60.120.260">
    <property type="entry name" value="Galactose-binding domain-like"/>
    <property type="match status" value="1"/>
</dbReference>
<protein>
    <recommendedName>
        <fullName evidence="11">Fucolectin tachylectin-4 pentraxin-1 domain-containing protein</fullName>
    </recommendedName>
</protein>
<evidence type="ECO:0000256" key="1">
    <source>
        <dbReference type="ARBA" id="ARBA00002219"/>
    </source>
</evidence>
<organism evidence="12 13">
    <name type="scientific">Umbra pygmaea</name>
    <name type="common">Eastern mudminnow</name>
    <dbReference type="NCBI Taxonomy" id="75934"/>
    <lineage>
        <taxon>Eukaryota</taxon>
        <taxon>Metazoa</taxon>
        <taxon>Chordata</taxon>
        <taxon>Craniata</taxon>
        <taxon>Vertebrata</taxon>
        <taxon>Euteleostomi</taxon>
        <taxon>Actinopterygii</taxon>
        <taxon>Neopterygii</taxon>
        <taxon>Teleostei</taxon>
        <taxon>Protacanthopterygii</taxon>
        <taxon>Esociformes</taxon>
        <taxon>Umbridae</taxon>
        <taxon>Umbra</taxon>
    </lineage>
</organism>
<dbReference type="Pfam" id="PF22633">
    <property type="entry name" value="F5_F8_type_C_2"/>
    <property type="match status" value="1"/>
</dbReference>
<dbReference type="GO" id="GO:0042806">
    <property type="term" value="F:fucose binding"/>
    <property type="evidence" value="ECO:0007669"/>
    <property type="project" value="UniProtKB-ARBA"/>
</dbReference>
<keyword evidence="10" id="KW-0732">Signal</keyword>
<sequence>MMFLLVTLLGLAASIDANNIGNLALHGRATQSSQYDNSYAHASNAIDGNRNSNYFDGSCTHTKAQAYSWWRVDLLKQYKINTVIIVNRGDCCPERLNGAEIRIGDSLYSNGNNNPRCAVIYSIPAGSTGTFNCYGMRGRYVNVVLPRYDYLTLCELEVYGSE</sequence>
<keyword evidence="7" id="KW-0430">Lectin</keyword>
<dbReference type="InterPro" id="IPR051941">
    <property type="entry name" value="BG_Antigen-Binding_Lectin"/>
</dbReference>
<evidence type="ECO:0000313" key="12">
    <source>
        <dbReference type="EMBL" id="KAL0963957.1"/>
    </source>
</evidence>
<comment type="similarity">
    <text evidence="3">Belongs to the fucolectin family.</text>
</comment>
<dbReference type="InterPro" id="IPR006585">
    <property type="entry name" value="FTP1"/>
</dbReference>
<feature type="signal peptide" evidence="10">
    <location>
        <begin position="1"/>
        <end position="17"/>
    </location>
</feature>
<keyword evidence="8" id="KW-0106">Calcium</keyword>
<evidence type="ECO:0000256" key="9">
    <source>
        <dbReference type="ARBA" id="ARBA00023157"/>
    </source>
</evidence>
<evidence type="ECO:0000256" key="2">
    <source>
        <dbReference type="ARBA" id="ARBA00004613"/>
    </source>
</evidence>
<comment type="function">
    <text evidence="1">Acts as a defensive agent. Recognizes blood group fucosylated oligosaccharides including A, B, H and Lewis B-type antigens. Does not recognize Lewis A antigen and has low affinity for monovalent haptens.</text>
</comment>
<keyword evidence="6" id="KW-0479">Metal-binding</keyword>
<evidence type="ECO:0000259" key="11">
    <source>
        <dbReference type="SMART" id="SM00607"/>
    </source>
</evidence>
<dbReference type="GO" id="GO:0046872">
    <property type="term" value="F:metal ion binding"/>
    <property type="evidence" value="ECO:0007669"/>
    <property type="project" value="UniProtKB-KW"/>
</dbReference>
<name>A0ABD0WI83_UMBPY</name>
<evidence type="ECO:0000256" key="4">
    <source>
        <dbReference type="ARBA" id="ARBA00011233"/>
    </source>
</evidence>
<keyword evidence="5" id="KW-0964">Secreted</keyword>
<accession>A0ABD0WI83</accession>
<keyword evidence="13" id="KW-1185">Reference proteome</keyword>
<evidence type="ECO:0000256" key="5">
    <source>
        <dbReference type="ARBA" id="ARBA00022525"/>
    </source>
</evidence>
<evidence type="ECO:0000313" key="13">
    <source>
        <dbReference type="Proteomes" id="UP001557470"/>
    </source>
</evidence>
<comment type="subunit">
    <text evidence="4">Homotrimer.</text>
</comment>
<dbReference type="Proteomes" id="UP001557470">
    <property type="component" value="Unassembled WGS sequence"/>
</dbReference>
<evidence type="ECO:0000256" key="3">
    <source>
        <dbReference type="ARBA" id="ARBA00010147"/>
    </source>
</evidence>
<proteinExistence type="inferred from homology"/>
<keyword evidence="9" id="KW-1015">Disulfide bond</keyword>
<evidence type="ECO:0000256" key="10">
    <source>
        <dbReference type="SAM" id="SignalP"/>
    </source>
</evidence>
<dbReference type="GO" id="GO:0001868">
    <property type="term" value="P:regulation of complement activation, lectin pathway"/>
    <property type="evidence" value="ECO:0007669"/>
    <property type="project" value="UniProtKB-ARBA"/>
</dbReference>
<dbReference type="EMBL" id="JAGEUA010000010">
    <property type="protein sequence ID" value="KAL0963957.1"/>
    <property type="molecule type" value="Genomic_DNA"/>
</dbReference>
<dbReference type="GO" id="GO:0010185">
    <property type="term" value="P:regulation of cellular defense response"/>
    <property type="evidence" value="ECO:0007669"/>
    <property type="project" value="UniProtKB-ARBA"/>
</dbReference>